<feature type="region of interest" description="Disordered" evidence="8">
    <location>
        <begin position="245"/>
        <end position="270"/>
    </location>
</feature>
<reference evidence="11" key="1">
    <citation type="journal article" date="2020" name="mSystems">
        <title>Genome- and Community-Level Interaction Insights into Carbon Utilization and Element Cycling Functions of Hydrothermarchaeota in Hydrothermal Sediment.</title>
        <authorList>
            <person name="Zhou Z."/>
            <person name="Liu Y."/>
            <person name="Xu W."/>
            <person name="Pan J."/>
            <person name="Luo Z.H."/>
            <person name="Li M."/>
        </authorList>
    </citation>
    <scope>NUCLEOTIDE SEQUENCE [LARGE SCALE GENOMIC DNA]</scope>
    <source>
        <strain evidence="11">SpSt-855</strain>
    </source>
</reference>
<dbReference type="Gene3D" id="3.30.1330.60">
    <property type="entry name" value="OmpA-like domain"/>
    <property type="match status" value="1"/>
</dbReference>
<evidence type="ECO:0000256" key="2">
    <source>
        <dbReference type="ARBA" id="ARBA00008914"/>
    </source>
</evidence>
<name>A0A7V4XTW0_9BACT</name>
<dbReference type="InterPro" id="IPR036737">
    <property type="entry name" value="OmpA-like_sf"/>
</dbReference>
<evidence type="ECO:0000256" key="6">
    <source>
        <dbReference type="ARBA" id="ARBA00023136"/>
    </source>
</evidence>
<dbReference type="PANTHER" id="PTHR30329:SF21">
    <property type="entry name" value="LIPOPROTEIN YIAD-RELATED"/>
    <property type="match status" value="1"/>
</dbReference>
<dbReference type="Pfam" id="PF00691">
    <property type="entry name" value="OmpA"/>
    <property type="match status" value="1"/>
</dbReference>
<evidence type="ECO:0000256" key="3">
    <source>
        <dbReference type="ARBA" id="ARBA00022475"/>
    </source>
</evidence>
<dbReference type="InterPro" id="IPR006665">
    <property type="entry name" value="OmpA-like"/>
</dbReference>
<comment type="subcellular location">
    <subcellularLocation>
        <location evidence="1">Cell membrane</location>
        <topology evidence="1">Single-pass membrane protein</topology>
    </subcellularLocation>
</comment>
<evidence type="ECO:0000256" key="9">
    <source>
        <dbReference type="SAM" id="Phobius"/>
    </source>
</evidence>
<dbReference type="AlphaFoldDB" id="A0A7V4XTW0"/>
<comment type="similarity">
    <text evidence="2">Belongs to the MotB family.</text>
</comment>
<dbReference type="GO" id="GO:0005886">
    <property type="term" value="C:plasma membrane"/>
    <property type="evidence" value="ECO:0007669"/>
    <property type="project" value="UniProtKB-SubCell"/>
</dbReference>
<keyword evidence="11" id="KW-0966">Cell projection</keyword>
<feature type="domain" description="OmpA-like" evidence="10">
    <location>
        <begin position="120"/>
        <end position="239"/>
    </location>
</feature>
<organism evidence="11">
    <name type="scientific">Acidobacterium capsulatum</name>
    <dbReference type="NCBI Taxonomy" id="33075"/>
    <lineage>
        <taxon>Bacteria</taxon>
        <taxon>Pseudomonadati</taxon>
        <taxon>Acidobacteriota</taxon>
        <taxon>Terriglobia</taxon>
        <taxon>Terriglobales</taxon>
        <taxon>Acidobacteriaceae</taxon>
        <taxon>Acidobacterium</taxon>
    </lineage>
</organism>
<dbReference type="EMBL" id="DTKL01000063">
    <property type="protein sequence ID" value="HGY95021.1"/>
    <property type="molecule type" value="Genomic_DNA"/>
</dbReference>
<dbReference type="PANTHER" id="PTHR30329">
    <property type="entry name" value="STATOR ELEMENT OF FLAGELLAR MOTOR COMPLEX"/>
    <property type="match status" value="1"/>
</dbReference>
<evidence type="ECO:0000256" key="5">
    <source>
        <dbReference type="ARBA" id="ARBA00022989"/>
    </source>
</evidence>
<evidence type="ECO:0000256" key="4">
    <source>
        <dbReference type="ARBA" id="ARBA00022692"/>
    </source>
</evidence>
<sequence length="270" mass="29348">MSSHRPIIVIRKKVSHGGHHGGAWKVAYADFVTAMMSLFIVLWLMNTSTPIKKIIAGYFRDPKSNSALTGNDHNGATDDLTWKKQDIRNIKAQISEAMHAQIQLKALQNHVNMVVTPEGLRIELLEAKGGTFFDSGSSKLSTGGKEMLKLLAQQLGQVPNRITIEGYTDAKPYPGKDGYTNWDLSADRANAARRLMQASGLHAGQVAEVRGYGDQNLRLPNKPFDPSNRRISIVVHYVTVPPDAGKAKAAAPAVPGKPVSPVPSAKPVKK</sequence>
<dbReference type="InterPro" id="IPR025713">
    <property type="entry name" value="MotB-like_N_dom"/>
</dbReference>
<comment type="caution">
    <text evidence="11">The sequence shown here is derived from an EMBL/GenBank/DDBJ whole genome shotgun (WGS) entry which is preliminary data.</text>
</comment>
<protein>
    <submittedName>
        <fullName evidence="11">Flagellar motor protein MotB</fullName>
    </submittedName>
</protein>
<dbReference type="Pfam" id="PF13677">
    <property type="entry name" value="MotB_plug"/>
    <property type="match status" value="1"/>
</dbReference>
<feature type="transmembrane region" description="Helical" evidence="9">
    <location>
        <begin position="26"/>
        <end position="45"/>
    </location>
</feature>
<gene>
    <name evidence="11" type="ORF">ENW50_10135</name>
</gene>
<dbReference type="InterPro" id="IPR050330">
    <property type="entry name" value="Bact_OuterMem_StrucFunc"/>
</dbReference>
<evidence type="ECO:0000256" key="8">
    <source>
        <dbReference type="SAM" id="MobiDB-lite"/>
    </source>
</evidence>
<evidence type="ECO:0000259" key="10">
    <source>
        <dbReference type="PROSITE" id="PS51123"/>
    </source>
</evidence>
<evidence type="ECO:0000256" key="7">
    <source>
        <dbReference type="PROSITE-ProRule" id="PRU00473"/>
    </source>
</evidence>
<dbReference type="PROSITE" id="PS51123">
    <property type="entry name" value="OMPA_2"/>
    <property type="match status" value="1"/>
</dbReference>
<keyword evidence="11" id="KW-0969">Cilium</keyword>
<keyword evidence="6 7" id="KW-0472">Membrane</keyword>
<accession>A0A7V4XTW0</accession>
<keyword evidence="3" id="KW-1003">Cell membrane</keyword>
<evidence type="ECO:0000256" key="1">
    <source>
        <dbReference type="ARBA" id="ARBA00004162"/>
    </source>
</evidence>
<dbReference type="SUPFAM" id="SSF103088">
    <property type="entry name" value="OmpA-like"/>
    <property type="match status" value="1"/>
</dbReference>
<keyword evidence="5 9" id="KW-1133">Transmembrane helix</keyword>
<keyword evidence="11" id="KW-0282">Flagellum</keyword>
<dbReference type="CDD" id="cd07185">
    <property type="entry name" value="OmpA_C-like"/>
    <property type="match status" value="1"/>
</dbReference>
<proteinExistence type="inferred from homology"/>
<evidence type="ECO:0000313" key="11">
    <source>
        <dbReference type="EMBL" id="HGY95021.1"/>
    </source>
</evidence>
<keyword evidence="4 9" id="KW-0812">Transmembrane</keyword>